<evidence type="ECO:0000256" key="1">
    <source>
        <dbReference type="SAM" id="MobiDB-lite"/>
    </source>
</evidence>
<organism evidence="2">
    <name type="scientific">Anguilla anguilla</name>
    <name type="common">European freshwater eel</name>
    <name type="synonym">Muraena anguilla</name>
    <dbReference type="NCBI Taxonomy" id="7936"/>
    <lineage>
        <taxon>Eukaryota</taxon>
        <taxon>Metazoa</taxon>
        <taxon>Chordata</taxon>
        <taxon>Craniata</taxon>
        <taxon>Vertebrata</taxon>
        <taxon>Euteleostomi</taxon>
        <taxon>Actinopterygii</taxon>
        <taxon>Neopterygii</taxon>
        <taxon>Teleostei</taxon>
        <taxon>Anguilliformes</taxon>
        <taxon>Anguillidae</taxon>
        <taxon>Anguilla</taxon>
    </lineage>
</organism>
<name>A0A0E9XTU8_ANGAN</name>
<protein>
    <submittedName>
        <fullName evidence="2">Uncharacterized protein</fullName>
    </submittedName>
</protein>
<reference evidence="2" key="1">
    <citation type="submission" date="2014-11" db="EMBL/GenBank/DDBJ databases">
        <authorList>
            <person name="Amaro Gonzalez C."/>
        </authorList>
    </citation>
    <scope>NUCLEOTIDE SEQUENCE</scope>
</reference>
<evidence type="ECO:0000313" key="2">
    <source>
        <dbReference type="EMBL" id="JAI05114.1"/>
    </source>
</evidence>
<accession>A0A0E9XTU8</accession>
<feature type="region of interest" description="Disordered" evidence="1">
    <location>
        <begin position="1"/>
        <end position="37"/>
    </location>
</feature>
<dbReference type="AlphaFoldDB" id="A0A0E9XTU8"/>
<feature type="compositionally biased region" description="Polar residues" evidence="1">
    <location>
        <begin position="1"/>
        <end position="17"/>
    </location>
</feature>
<reference evidence="2" key="2">
    <citation type="journal article" date="2015" name="Fish Shellfish Immunol.">
        <title>Early steps in the European eel (Anguilla anguilla)-Vibrio vulnificus interaction in the gills: Role of the RtxA13 toxin.</title>
        <authorList>
            <person name="Callol A."/>
            <person name="Pajuelo D."/>
            <person name="Ebbesson L."/>
            <person name="Teles M."/>
            <person name="MacKenzie S."/>
            <person name="Amaro C."/>
        </authorList>
    </citation>
    <scope>NUCLEOTIDE SEQUENCE</scope>
</reference>
<feature type="compositionally biased region" description="Low complexity" evidence="1">
    <location>
        <begin position="21"/>
        <end position="37"/>
    </location>
</feature>
<dbReference type="EMBL" id="GBXM01003464">
    <property type="protein sequence ID" value="JAI05114.1"/>
    <property type="molecule type" value="Transcribed_RNA"/>
</dbReference>
<sequence>MGTLMNTQTLSQPTSPSALMMSSRKSMSGSSPIRSPGLMVMSMQSSEHGPLPIALGTWRP</sequence>
<proteinExistence type="predicted"/>